<proteinExistence type="predicted"/>
<name>A0ABT3NSG7_9PROT</name>
<accession>A0ABT3NSG7</accession>
<comment type="caution">
    <text evidence="2">The sequence shown here is derived from an EMBL/GenBank/DDBJ whole genome shotgun (WGS) entry which is preliminary data.</text>
</comment>
<gene>
    <name evidence="2" type="ORF">OF850_05605</name>
</gene>
<dbReference type="Proteomes" id="UP001526430">
    <property type="component" value="Unassembled WGS sequence"/>
</dbReference>
<dbReference type="RefSeq" id="WP_301588942.1">
    <property type="nucleotide sequence ID" value="NZ_JAPFQI010000002.1"/>
</dbReference>
<reference evidence="2 3" key="1">
    <citation type="submission" date="2022-10" db="EMBL/GenBank/DDBJ databases">
        <title>Roseococcus glaciei nov., sp. nov., isolated from glacier.</title>
        <authorList>
            <person name="Liu Q."/>
            <person name="Xin Y.-H."/>
        </authorList>
    </citation>
    <scope>NUCLEOTIDE SEQUENCE [LARGE SCALE GENOMIC DNA]</scope>
    <source>
        <strain evidence="2 3">MDT2-1-1</strain>
    </source>
</reference>
<feature type="region of interest" description="Disordered" evidence="1">
    <location>
        <begin position="33"/>
        <end position="52"/>
    </location>
</feature>
<evidence type="ECO:0000313" key="3">
    <source>
        <dbReference type="Proteomes" id="UP001526430"/>
    </source>
</evidence>
<evidence type="ECO:0000256" key="1">
    <source>
        <dbReference type="SAM" id="MobiDB-lite"/>
    </source>
</evidence>
<keyword evidence="3" id="KW-1185">Reference proteome</keyword>
<dbReference type="EMBL" id="JAPFQI010000002">
    <property type="protein sequence ID" value="MCW8085096.1"/>
    <property type="molecule type" value="Genomic_DNA"/>
</dbReference>
<organism evidence="2 3">
    <name type="scientific">Sabulicella glaciei</name>
    <dbReference type="NCBI Taxonomy" id="2984948"/>
    <lineage>
        <taxon>Bacteria</taxon>
        <taxon>Pseudomonadati</taxon>
        <taxon>Pseudomonadota</taxon>
        <taxon>Alphaproteobacteria</taxon>
        <taxon>Acetobacterales</taxon>
        <taxon>Acetobacteraceae</taxon>
        <taxon>Sabulicella</taxon>
    </lineage>
</organism>
<sequence>MRQRAAAEVERLAGNGEALKALVAALRDLIETTDEDRPQAPRFEGVEPHLLI</sequence>
<protein>
    <submittedName>
        <fullName evidence="2">Uncharacterized protein</fullName>
    </submittedName>
</protein>
<feature type="compositionally biased region" description="Basic and acidic residues" evidence="1">
    <location>
        <begin position="35"/>
        <end position="52"/>
    </location>
</feature>
<evidence type="ECO:0000313" key="2">
    <source>
        <dbReference type="EMBL" id="MCW8085096.1"/>
    </source>
</evidence>